<evidence type="ECO:0000313" key="3">
    <source>
        <dbReference type="Proteomes" id="UP001066276"/>
    </source>
</evidence>
<evidence type="ECO:0000313" key="2">
    <source>
        <dbReference type="EMBL" id="KAJ1207470.1"/>
    </source>
</evidence>
<protein>
    <submittedName>
        <fullName evidence="2">Uncharacterized protein</fullName>
    </submittedName>
</protein>
<evidence type="ECO:0000256" key="1">
    <source>
        <dbReference type="SAM" id="MobiDB-lite"/>
    </source>
</evidence>
<feature type="region of interest" description="Disordered" evidence="1">
    <location>
        <begin position="1"/>
        <end position="35"/>
    </location>
</feature>
<dbReference type="EMBL" id="JANPWB010000002">
    <property type="protein sequence ID" value="KAJ1207470.1"/>
    <property type="molecule type" value="Genomic_DNA"/>
</dbReference>
<comment type="caution">
    <text evidence="2">The sequence shown here is derived from an EMBL/GenBank/DDBJ whole genome shotgun (WGS) entry which is preliminary data.</text>
</comment>
<dbReference type="AlphaFoldDB" id="A0AAV7W0J0"/>
<name>A0AAV7W0J0_PLEWA</name>
<gene>
    <name evidence="2" type="ORF">NDU88_002861</name>
</gene>
<organism evidence="2 3">
    <name type="scientific">Pleurodeles waltl</name>
    <name type="common">Iberian ribbed newt</name>
    <dbReference type="NCBI Taxonomy" id="8319"/>
    <lineage>
        <taxon>Eukaryota</taxon>
        <taxon>Metazoa</taxon>
        <taxon>Chordata</taxon>
        <taxon>Craniata</taxon>
        <taxon>Vertebrata</taxon>
        <taxon>Euteleostomi</taxon>
        <taxon>Amphibia</taxon>
        <taxon>Batrachia</taxon>
        <taxon>Caudata</taxon>
        <taxon>Salamandroidea</taxon>
        <taxon>Salamandridae</taxon>
        <taxon>Pleurodelinae</taxon>
        <taxon>Pleurodeles</taxon>
    </lineage>
</organism>
<reference evidence="2" key="1">
    <citation type="journal article" date="2022" name="bioRxiv">
        <title>Sequencing and chromosome-scale assembly of the giantPleurodeles waltlgenome.</title>
        <authorList>
            <person name="Brown T."/>
            <person name="Elewa A."/>
            <person name="Iarovenko S."/>
            <person name="Subramanian E."/>
            <person name="Araus A.J."/>
            <person name="Petzold A."/>
            <person name="Susuki M."/>
            <person name="Suzuki K.-i.T."/>
            <person name="Hayashi T."/>
            <person name="Toyoda A."/>
            <person name="Oliveira C."/>
            <person name="Osipova E."/>
            <person name="Leigh N.D."/>
            <person name="Simon A."/>
            <person name="Yun M.H."/>
        </authorList>
    </citation>
    <scope>NUCLEOTIDE SEQUENCE</scope>
    <source>
        <strain evidence="2">20211129_DDA</strain>
        <tissue evidence="2">Liver</tissue>
    </source>
</reference>
<proteinExistence type="predicted"/>
<sequence length="68" mass="7671">MKYAAHQGRARDVPKQSTAAINHPPTKSMKWDHAHTNKADLSESWHPQEPTLLLTQERLSGSLRNVSL</sequence>
<accession>A0AAV7W0J0</accession>
<dbReference type="Proteomes" id="UP001066276">
    <property type="component" value="Chromosome 1_2"/>
</dbReference>
<keyword evidence="3" id="KW-1185">Reference proteome</keyword>